<dbReference type="PANTHER" id="PTHR43606:SF2">
    <property type="entry name" value="ALKALINE PHOSPHATASE FAMILY PROTEIN (AFU_ORTHOLOGUE AFUA_5G03860)"/>
    <property type="match status" value="1"/>
</dbReference>
<evidence type="ECO:0000256" key="1">
    <source>
        <dbReference type="SAM" id="MobiDB-lite"/>
    </source>
</evidence>
<name>A0A9P4MHR7_9PEZI</name>
<reference evidence="3" key="1">
    <citation type="journal article" date="2020" name="Stud. Mycol.">
        <title>101 Dothideomycetes genomes: a test case for predicting lifestyles and emergence of pathogens.</title>
        <authorList>
            <person name="Haridas S."/>
            <person name="Albert R."/>
            <person name="Binder M."/>
            <person name="Bloem J."/>
            <person name="Labutti K."/>
            <person name="Salamov A."/>
            <person name="Andreopoulos B."/>
            <person name="Baker S."/>
            <person name="Barry K."/>
            <person name="Bills G."/>
            <person name="Bluhm B."/>
            <person name="Cannon C."/>
            <person name="Castanera R."/>
            <person name="Culley D."/>
            <person name="Daum C."/>
            <person name="Ezra D."/>
            <person name="Gonzalez J."/>
            <person name="Henrissat B."/>
            <person name="Kuo A."/>
            <person name="Liang C."/>
            <person name="Lipzen A."/>
            <person name="Lutzoni F."/>
            <person name="Magnuson J."/>
            <person name="Mondo S."/>
            <person name="Nolan M."/>
            <person name="Ohm R."/>
            <person name="Pangilinan J."/>
            <person name="Park H.-J."/>
            <person name="Ramirez L."/>
            <person name="Alfaro M."/>
            <person name="Sun H."/>
            <person name="Tritt A."/>
            <person name="Yoshinaga Y."/>
            <person name="Zwiers L.-H."/>
            <person name="Turgeon B."/>
            <person name="Goodwin S."/>
            <person name="Spatafora J."/>
            <person name="Crous P."/>
            <person name="Grigoriev I."/>
        </authorList>
    </citation>
    <scope>NUCLEOTIDE SEQUENCE</scope>
    <source>
        <strain evidence="3">CBS 260.36</strain>
    </source>
</reference>
<dbReference type="Proteomes" id="UP000799439">
    <property type="component" value="Unassembled WGS sequence"/>
</dbReference>
<dbReference type="OrthoDB" id="2100241at2759"/>
<feature type="domain" description="PhoD-like phosphatase metallophosphatase" evidence="2">
    <location>
        <begin position="273"/>
        <end position="544"/>
    </location>
</feature>
<dbReference type="InterPro" id="IPR029052">
    <property type="entry name" value="Metallo-depent_PP-like"/>
</dbReference>
<dbReference type="CDD" id="cd07389">
    <property type="entry name" value="MPP_PhoD"/>
    <property type="match status" value="1"/>
</dbReference>
<dbReference type="SUPFAM" id="SSF56300">
    <property type="entry name" value="Metallo-dependent phosphatases"/>
    <property type="match status" value="1"/>
</dbReference>
<accession>A0A9P4MHR7</accession>
<dbReference type="EMBL" id="ML996085">
    <property type="protein sequence ID" value="KAF2153448.1"/>
    <property type="molecule type" value="Genomic_DNA"/>
</dbReference>
<dbReference type="InterPro" id="IPR052900">
    <property type="entry name" value="Phospholipid_Metab_Enz"/>
</dbReference>
<dbReference type="PANTHER" id="PTHR43606">
    <property type="entry name" value="PHOSPHATASE, PUTATIVE (AFU_ORTHOLOGUE AFUA_6G08710)-RELATED"/>
    <property type="match status" value="1"/>
</dbReference>
<dbReference type="Pfam" id="PF09423">
    <property type="entry name" value="PhoD"/>
    <property type="match status" value="1"/>
</dbReference>
<keyword evidence="4" id="KW-1185">Reference proteome</keyword>
<evidence type="ECO:0000313" key="4">
    <source>
        <dbReference type="Proteomes" id="UP000799439"/>
    </source>
</evidence>
<protein>
    <submittedName>
        <fullName evidence="3">Metallo-dependent phosphatase</fullName>
    </submittedName>
</protein>
<comment type="caution">
    <text evidence="3">The sequence shown here is derived from an EMBL/GenBank/DDBJ whole genome shotgun (WGS) entry which is preliminary data.</text>
</comment>
<proteinExistence type="predicted"/>
<sequence>MSAIRVITLLSSTALRLLGYVFLRWIPGHPFPNLIFTAFAVYIASITILTSSESKEFVVRGAHQDRAKPVAATDSSSDQDHASELDSPQTASSTLWPLVSGVPSPSSRLLSLVSILTNACIVLMVCDLTFSPKVFHPSNDLSFARVGFVSDSTARILVREPSREQHPVSLQYWKSTDSSSFFSSLVSGGEILFSASGLNEETDFTAVFEATSLTPDTRYEYLVSNNQSGAFTTAPSPGHTSSTSQNSFTFVHSSCTVPNFPYVPFRHHLSTPGFKHLARLLPVLKAQFMVFLGDFIYIDVPRRFGTDKESYRREYRWVYASPDWPSVTNQQGSELPWIHVYDDHEIANDWDKNETGVYASAADAWQHYQVSVNPPPMRADVSYFSFTQGPASFFLMDTRRYRTPFDKTNGTWEGTQSTKSMLGTQQREDLIAWIKRKEPAGVKWKVVVSSIPFTKNWRFGSEDTWAGYIGERQVLLETMWDVSSADGVGIIVLSGDRHEFAATAFPPPTSGPNAHRWPDTATVHEFSASPLSMFYLPIRTYRQEDNEDVCLKYLPDGNSKFGALKITNPPSSDQSTLDYTLFIDGEEAWKYTLTTPLSNFGQKQKSRFSWFRDTAKPQKIIS</sequence>
<dbReference type="InterPro" id="IPR018946">
    <property type="entry name" value="PhoD-like_MPP"/>
</dbReference>
<gene>
    <name evidence="3" type="ORF">K461DRAFT_225246</name>
</gene>
<dbReference type="InterPro" id="IPR038607">
    <property type="entry name" value="PhoD-like_sf"/>
</dbReference>
<feature type="region of interest" description="Disordered" evidence="1">
    <location>
        <begin position="68"/>
        <end position="89"/>
    </location>
</feature>
<organism evidence="3 4">
    <name type="scientific">Myriangium duriaei CBS 260.36</name>
    <dbReference type="NCBI Taxonomy" id="1168546"/>
    <lineage>
        <taxon>Eukaryota</taxon>
        <taxon>Fungi</taxon>
        <taxon>Dikarya</taxon>
        <taxon>Ascomycota</taxon>
        <taxon>Pezizomycotina</taxon>
        <taxon>Dothideomycetes</taxon>
        <taxon>Dothideomycetidae</taxon>
        <taxon>Myriangiales</taxon>
        <taxon>Myriangiaceae</taxon>
        <taxon>Myriangium</taxon>
    </lineage>
</organism>
<dbReference type="Gene3D" id="3.60.21.70">
    <property type="entry name" value="PhoD-like phosphatase"/>
    <property type="match status" value="1"/>
</dbReference>
<dbReference type="AlphaFoldDB" id="A0A9P4MHR7"/>
<evidence type="ECO:0000313" key="3">
    <source>
        <dbReference type="EMBL" id="KAF2153448.1"/>
    </source>
</evidence>
<evidence type="ECO:0000259" key="2">
    <source>
        <dbReference type="Pfam" id="PF09423"/>
    </source>
</evidence>